<accession>A0A1C7LXV2</accession>
<proteinExistence type="predicted"/>
<sequence>MVTSRTSRLRPAAKPRGQRITRIASTCAAPDTVRYVARLWLPATAAPGIHHLPYHSGHSCLEPCMNCNAAHLRSSVHRGLARHLLGCRLRFPACLPVKSNQFRLKEFTVSLLPLRSEIPGKFSRGRHLSVRQYMSLPKQASDDYLQPLWRLYPFWIHSSPRQFLIPSSDLLGYTNSAEIDPRIQDICLICVIR</sequence>
<gene>
    <name evidence="1" type="ORF">A0H81_12070</name>
</gene>
<protein>
    <submittedName>
        <fullName evidence="1">Uncharacterized protein</fullName>
    </submittedName>
</protein>
<dbReference type="EMBL" id="LUGG01000023">
    <property type="protein sequence ID" value="OBZ67644.1"/>
    <property type="molecule type" value="Genomic_DNA"/>
</dbReference>
<dbReference type="AlphaFoldDB" id="A0A1C7LXV2"/>
<keyword evidence="2" id="KW-1185">Reference proteome</keyword>
<dbReference type="Proteomes" id="UP000092993">
    <property type="component" value="Unassembled WGS sequence"/>
</dbReference>
<name>A0A1C7LXV2_GRIFR</name>
<organism evidence="1 2">
    <name type="scientific">Grifola frondosa</name>
    <name type="common">Maitake</name>
    <name type="synonym">Polyporus frondosus</name>
    <dbReference type="NCBI Taxonomy" id="5627"/>
    <lineage>
        <taxon>Eukaryota</taxon>
        <taxon>Fungi</taxon>
        <taxon>Dikarya</taxon>
        <taxon>Basidiomycota</taxon>
        <taxon>Agaricomycotina</taxon>
        <taxon>Agaricomycetes</taxon>
        <taxon>Polyporales</taxon>
        <taxon>Grifolaceae</taxon>
        <taxon>Grifola</taxon>
    </lineage>
</organism>
<reference evidence="1 2" key="1">
    <citation type="submission" date="2016-03" db="EMBL/GenBank/DDBJ databases">
        <title>Whole genome sequencing of Grifola frondosa 9006-11.</title>
        <authorList>
            <person name="Min B."/>
            <person name="Park H."/>
            <person name="Kim J.-G."/>
            <person name="Cho H."/>
            <person name="Oh Y.-L."/>
            <person name="Kong W.-S."/>
            <person name="Choi I.-G."/>
        </authorList>
    </citation>
    <scope>NUCLEOTIDE SEQUENCE [LARGE SCALE GENOMIC DNA]</scope>
    <source>
        <strain evidence="1 2">9006-11</strain>
    </source>
</reference>
<evidence type="ECO:0000313" key="1">
    <source>
        <dbReference type="EMBL" id="OBZ67644.1"/>
    </source>
</evidence>
<comment type="caution">
    <text evidence="1">The sequence shown here is derived from an EMBL/GenBank/DDBJ whole genome shotgun (WGS) entry which is preliminary data.</text>
</comment>
<evidence type="ECO:0000313" key="2">
    <source>
        <dbReference type="Proteomes" id="UP000092993"/>
    </source>
</evidence>